<dbReference type="InterPro" id="IPR036513">
    <property type="entry name" value="STAS_dom_sf"/>
</dbReference>
<gene>
    <name evidence="3" type="ORF">PSU4_47900</name>
</gene>
<keyword evidence="1" id="KW-0723">Serine/threonine-protein kinase</keyword>
<dbReference type="CDD" id="cd16936">
    <property type="entry name" value="HATPase_RsbW-like"/>
    <property type="match status" value="1"/>
</dbReference>
<accession>A0A511DLZ4</accession>
<reference evidence="3 4" key="1">
    <citation type="submission" date="2019-07" db="EMBL/GenBank/DDBJ databases">
        <title>Whole genome shotgun sequence of Pseudonocardia sulfidoxydans NBRC 16205.</title>
        <authorList>
            <person name="Hosoyama A."/>
            <person name="Uohara A."/>
            <person name="Ohji S."/>
            <person name="Ichikawa N."/>
        </authorList>
    </citation>
    <scope>NUCLEOTIDE SEQUENCE [LARGE SCALE GENOMIC DNA]</scope>
    <source>
        <strain evidence="3 4">NBRC 16205</strain>
    </source>
</reference>
<evidence type="ECO:0000313" key="4">
    <source>
        <dbReference type="Proteomes" id="UP000321685"/>
    </source>
</evidence>
<dbReference type="InterPro" id="IPR050267">
    <property type="entry name" value="Anti-sigma-factor_SerPK"/>
</dbReference>
<proteinExistence type="predicted"/>
<dbReference type="RefSeq" id="WP_147112755.1">
    <property type="nucleotide sequence ID" value="NZ_BJVJ01000065.1"/>
</dbReference>
<dbReference type="AlphaFoldDB" id="A0A511DLZ4"/>
<feature type="domain" description="STAS" evidence="2">
    <location>
        <begin position="6"/>
        <end position="115"/>
    </location>
</feature>
<dbReference type="EMBL" id="BJVJ01000065">
    <property type="protein sequence ID" value="GEL25836.1"/>
    <property type="molecule type" value="Genomic_DNA"/>
</dbReference>
<dbReference type="Gene3D" id="3.30.565.10">
    <property type="entry name" value="Histidine kinase-like ATPase, C-terminal domain"/>
    <property type="match status" value="1"/>
</dbReference>
<sequence>MAVEKLTLRTEDGPDVATVVCAGELDLAGSTRLRRVLGKHLFDRGRLLVDVRALQPGSAAHVAVFSTVLARAGGWPHARMVLVAGDGPVARVMRLAGDAREVPVATDRPEALERLTRRPDRVRRSTELPSGPHAAGFVRELVKVACADWELPDQVRDRAVLVADELTANAVLHTAGPTALTLTVDDLGLRVAVRDGTSRPPPLPAGPGTGLGLVAGLSDAQGVSPHLTGKTVWVLLRRPAG</sequence>
<dbReference type="PANTHER" id="PTHR35526">
    <property type="entry name" value="ANTI-SIGMA-F FACTOR RSBW-RELATED"/>
    <property type="match status" value="1"/>
</dbReference>
<evidence type="ECO:0000256" key="1">
    <source>
        <dbReference type="ARBA" id="ARBA00022527"/>
    </source>
</evidence>
<protein>
    <submittedName>
        <fullName evidence="3">Anti-anti-sigma factor</fullName>
    </submittedName>
</protein>
<dbReference type="SUPFAM" id="SSF52091">
    <property type="entry name" value="SpoIIaa-like"/>
    <property type="match status" value="1"/>
</dbReference>
<keyword evidence="1" id="KW-0808">Transferase</keyword>
<dbReference type="OrthoDB" id="3527613at2"/>
<dbReference type="PROSITE" id="PS50801">
    <property type="entry name" value="STAS"/>
    <property type="match status" value="1"/>
</dbReference>
<dbReference type="Pfam" id="PF13581">
    <property type="entry name" value="HATPase_c_2"/>
    <property type="match status" value="1"/>
</dbReference>
<keyword evidence="1" id="KW-0418">Kinase</keyword>
<dbReference type="GO" id="GO:0004674">
    <property type="term" value="F:protein serine/threonine kinase activity"/>
    <property type="evidence" value="ECO:0007669"/>
    <property type="project" value="UniProtKB-KW"/>
</dbReference>
<evidence type="ECO:0000259" key="2">
    <source>
        <dbReference type="PROSITE" id="PS50801"/>
    </source>
</evidence>
<organism evidence="3 4">
    <name type="scientific">Pseudonocardia sulfidoxydans NBRC 16205</name>
    <dbReference type="NCBI Taxonomy" id="1223511"/>
    <lineage>
        <taxon>Bacteria</taxon>
        <taxon>Bacillati</taxon>
        <taxon>Actinomycetota</taxon>
        <taxon>Actinomycetes</taxon>
        <taxon>Pseudonocardiales</taxon>
        <taxon>Pseudonocardiaceae</taxon>
        <taxon>Pseudonocardia</taxon>
    </lineage>
</organism>
<dbReference type="PANTHER" id="PTHR35526:SF3">
    <property type="entry name" value="ANTI-SIGMA-F FACTOR RSBW"/>
    <property type="match status" value="1"/>
</dbReference>
<evidence type="ECO:0000313" key="3">
    <source>
        <dbReference type="EMBL" id="GEL25836.1"/>
    </source>
</evidence>
<dbReference type="InterPro" id="IPR003594">
    <property type="entry name" value="HATPase_dom"/>
</dbReference>
<comment type="caution">
    <text evidence="3">The sequence shown here is derived from an EMBL/GenBank/DDBJ whole genome shotgun (WGS) entry which is preliminary data.</text>
</comment>
<dbReference type="InterPro" id="IPR036890">
    <property type="entry name" value="HATPase_C_sf"/>
</dbReference>
<dbReference type="Proteomes" id="UP000321685">
    <property type="component" value="Unassembled WGS sequence"/>
</dbReference>
<dbReference type="Gene3D" id="3.30.750.24">
    <property type="entry name" value="STAS domain"/>
    <property type="match status" value="1"/>
</dbReference>
<name>A0A511DLZ4_9PSEU</name>
<dbReference type="InterPro" id="IPR002645">
    <property type="entry name" value="STAS_dom"/>
</dbReference>
<keyword evidence="4" id="KW-1185">Reference proteome</keyword>